<accession>A0A381QSM1</accession>
<protein>
    <submittedName>
        <fullName evidence="2">Uncharacterized protein</fullName>
    </submittedName>
</protein>
<proteinExistence type="predicted"/>
<keyword evidence="1" id="KW-0472">Membrane</keyword>
<dbReference type="AlphaFoldDB" id="A0A381QSM1"/>
<organism evidence="2">
    <name type="scientific">marine metagenome</name>
    <dbReference type="NCBI Taxonomy" id="408172"/>
    <lineage>
        <taxon>unclassified sequences</taxon>
        <taxon>metagenomes</taxon>
        <taxon>ecological metagenomes</taxon>
    </lineage>
</organism>
<feature type="transmembrane region" description="Helical" evidence="1">
    <location>
        <begin position="45"/>
        <end position="64"/>
    </location>
</feature>
<evidence type="ECO:0000313" key="2">
    <source>
        <dbReference type="EMBL" id="SUZ81718.1"/>
    </source>
</evidence>
<dbReference type="EMBL" id="UINC01001479">
    <property type="protein sequence ID" value="SUZ81718.1"/>
    <property type="molecule type" value="Genomic_DNA"/>
</dbReference>
<reference evidence="2" key="1">
    <citation type="submission" date="2018-05" db="EMBL/GenBank/DDBJ databases">
        <authorList>
            <person name="Lanie J.A."/>
            <person name="Ng W.-L."/>
            <person name="Kazmierczak K.M."/>
            <person name="Andrzejewski T.M."/>
            <person name="Davidsen T.M."/>
            <person name="Wayne K.J."/>
            <person name="Tettelin H."/>
            <person name="Glass J.I."/>
            <person name="Rusch D."/>
            <person name="Podicherti R."/>
            <person name="Tsui H.-C.T."/>
            <person name="Winkler M.E."/>
        </authorList>
    </citation>
    <scope>NUCLEOTIDE SEQUENCE</scope>
</reference>
<gene>
    <name evidence="2" type="ORF">METZ01_LOCUS34572</name>
</gene>
<keyword evidence="1" id="KW-1133">Transmembrane helix</keyword>
<evidence type="ECO:0000256" key="1">
    <source>
        <dbReference type="SAM" id="Phobius"/>
    </source>
</evidence>
<name>A0A381QSM1_9ZZZZ</name>
<sequence length="68" mass="7625">MFQIMVCQAGVSSVDSLNKFNLEKRIKNTEVTGIYTDPIATPITAHMNIMTIPIVILFQGYLYVSTRS</sequence>
<keyword evidence="1" id="KW-0812">Transmembrane</keyword>